<dbReference type="Gene3D" id="3.40.190.10">
    <property type="entry name" value="Periplasmic binding protein-like II"/>
    <property type="match status" value="2"/>
</dbReference>
<dbReference type="InterPro" id="IPR005119">
    <property type="entry name" value="LysR_subst-bd"/>
</dbReference>
<dbReference type="AlphaFoldDB" id="A0A0H5LYL0"/>
<reference evidence="8" key="1">
    <citation type="submission" date="2015-03" db="EMBL/GenBank/DDBJ databases">
        <authorList>
            <consortium name="Pathogen Informatics"/>
        </authorList>
    </citation>
    <scope>NUCLEOTIDE SEQUENCE [LARGE SCALE GENOMIC DNA]</scope>
    <source>
        <strain evidence="8">R148</strain>
    </source>
</reference>
<evidence type="ECO:0000256" key="5">
    <source>
        <dbReference type="ARBA" id="ARBA00023163"/>
    </source>
</evidence>
<evidence type="ECO:0000256" key="4">
    <source>
        <dbReference type="ARBA" id="ARBA00023125"/>
    </source>
</evidence>
<dbReference type="RefSeq" id="WP_019212331.1">
    <property type="nucleotide sequence ID" value="NZ_CWJI01000012.1"/>
</dbReference>
<evidence type="ECO:0000256" key="3">
    <source>
        <dbReference type="ARBA" id="ARBA00023015"/>
    </source>
</evidence>
<dbReference type="GeneID" id="61816978"/>
<dbReference type="Gene3D" id="1.10.10.10">
    <property type="entry name" value="Winged helix-like DNA-binding domain superfamily/Winged helix DNA-binding domain"/>
    <property type="match status" value="1"/>
</dbReference>
<evidence type="ECO:0000313" key="7">
    <source>
        <dbReference type="EMBL" id="CRY56273.1"/>
    </source>
</evidence>
<dbReference type="PANTHER" id="PTHR30346:SF17">
    <property type="entry name" value="LYSR FAMILY TRANSCRIPTIONAL REGULATOR"/>
    <property type="match status" value="1"/>
</dbReference>
<evidence type="ECO:0000256" key="2">
    <source>
        <dbReference type="ARBA" id="ARBA00022491"/>
    </source>
</evidence>
<dbReference type="InterPro" id="IPR036390">
    <property type="entry name" value="WH_DNA-bd_sf"/>
</dbReference>
<dbReference type="FunFam" id="1.10.10.10:FF:000001">
    <property type="entry name" value="LysR family transcriptional regulator"/>
    <property type="match status" value="1"/>
</dbReference>
<organism evidence="7 8">
    <name type="scientific">Yersinia intermedia</name>
    <dbReference type="NCBI Taxonomy" id="631"/>
    <lineage>
        <taxon>Bacteria</taxon>
        <taxon>Pseudomonadati</taxon>
        <taxon>Pseudomonadota</taxon>
        <taxon>Gammaproteobacteria</taxon>
        <taxon>Enterobacterales</taxon>
        <taxon>Yersiniaceae</taxon>
        <taxon>Yersinia</taxon>
    </lineage>
</organism>
<feature type="domain" description="HTH lysR-type" evidence="6">
    <location>
        <begin position="9"/>
        <end position="66"/>
    </location>
</feature>
<keyword evidence="4" id="KW-0238">DNA-binding</keyword>
<dbReference type="PROSITE" id="PS50931">
    <property type="entry name" value="HTH_LYSR"/>
    <property type="match status" value="1"/>
</dbReference>
<accession>A0A0H5LYL0</accession>
<dbReference type="InterPro" id="IPR000847">
    <property type="entry name" value="LysR_HTH_N"/>
</dbReference>
<dbReference type="SUPFAM" id="SSF53850">
    <property type="entry name" value="Periplasmic binding protein-like II"/>
    <property type="match status" value="1"/>
</dbReference>
<dbReference type="InterPro" id="IPR036388">
    <property type="entry name" value="WH-like_DNA-bd_sf"/>
</dbReference>
<dbReference type="SUPFAM" id="SSF46785">
    <property type="entry name" value="Winged helix' DNA-binding domain"/>
    <property type="match status" value="1"/>
</dbReference>
<dbReference type="PANTHER" id="PTHR30346">
    <property type="entry name" value="TRANSCRIPTIONAL DUAL REGULATOR HCAR-RELATED"/>
    <property type="match status" value="1"/>
</dbReference>
<dbReference type="Pfam" id="PF00126">
    <property type="entry name" value="HTH_1"/>
    <property type="match status" value="1"/>
</dbReference>
<evidence type="ECO:0000313" key="8">
    <source>
        <dbReference type="Proteomes" id="UP000043316"/>
    </source>
</evidence>
<keyword evidence="5" id="KW-0804">Transcription</keyword>
<dbReference type="Pfam" id="PF03466">
    <property type="entry name" value="LysR_substrate"/>
    <property type="match status" value="1"/>
</dbReference>
<evidence type="ECO:0000256" key="1">
    <source>
        <dbReference type="ARBA" id="ARBA00009437"/>
    </source>
</evidence>
<name>A0A0H5LYL0_YERIN</name>
<dbReference type="EMBL" id="CWJI01000012">
    <property type="protein sequence ID" value="CRY56273.1"/>
    <property type="molecule type" value="Genomic_DNA"/>
</dbReference>
<proteinExistence type="inferred from homology"/>
<keyword evidence="2" id="KW-0678">Repressor</keyword>
<dbReference type="GO" id="GO:0032993">
    <property type="term" value="C:protein-DNA complex"/>
    <property type="evidence" value="ECO:0007669"/>
    <property type="project" value="TreeGrafter"/>
</dbReference>
<dbReference type="GO" id="GO:0003677">
    <property type="term" value="F:DNA binding"/>
    <property type="evidence" value="ECO:0007669"/>
    <property type="project" value="UniProtKB-KW"/>
</dbReference>
<dbReference type="Proteomes" id="UP000043316">
    <property type="component" value="Unassembled WGS sequence"/>
</dbReference>
<sequence length="304" mass="35351">MKIFSKRLPTIKQLQFFLAVCEDMSFRRAAERLGVSQPPLSIQIRHLEENLGTTLFLRDTHQVSLTEAGKLFELQSRHLLNTMVDSLVEIKKHSTDEQGFLAGTTKTLDFNLMPKIQDTLDELSITNKIYKDTYTSKQLLMEMLNGHLDFSIVAEKPYQNELLEFKFIHKEINLITIPTSHPASQKEFIDLKDVSDLPLYWFNRLANNDYFDKCEKIFNTLPFHLTRKPEPGDPLRMLSEIALGRGMAFIPYSMCMVSRAGITYKRMTPYYEEKFSINIYLSWRKDLKKISALNAIQRILSLEP</sequence>
<keyword evidence="3" id="KW-0805">Transcription regulation</keyword>
<evidence type="ECO:0000259" key="6">
    <source>
        <dbReference type="PROSITE" id="PS50931"/>
    </source>
</evidence>
<dbReference type="PRINTS" id="PR00039">
    <property type="entry name" value="HTHLYSR"/>
</dbReference>
<gene>
    <name evidence="7" type="primary">hcaR</name>
    <name evidence="7" type="ORF">ERS008476_03310</name>
</gene>
<comment type="similarity">
    <text evidence="1">Belongs to the LysR transcriptional regulatory family.</text>
</comment>
<dbReference type="GO" id="GO:0003700">
    <property type="term" value="F:DNA-binding transcription factor activity"/>
    <property type="evidence" value="ECO:0007669"/>
    <property type="project" value="InterPro"/>
</dbReference>
<protein>
    <submittedName>
        <fullName evidence="7">LysR family transcriptional regulator</fullName>
    </submittedName>
</protein>